<dbReference type="AlphaFoldDB" id="A0A7R9IL38"/>
<name>A0A7R9IL38_9NEOP</name>
<feature type="region of interest" description="Disordered" evidence="1">
    <location>
        <begin position="46"/>
        <end position="73"/>
    </location>
</feature>
<protein>
    <submittedName>
        <fullName evidence="2">Uncharacterized protein</fullName>
    </submittedName>
</protein>
<dbReference type="EMBL" id="OE003684">
    <property type="protein sequence ID" value="CAD7460417.1"/>
    <property type="molecule type" value="Genomic_DNA"/>
</dbReference>
<evidence type="ECO:0000256" key="1">
    <source>
        <dbReference type="SAM" id="MobiDB-lite"/>
    </source>
</evidence>
<organism evidence="2">
    <name type="scientific">Timema tahoe</name>
    <dbReference type="NCBI Taxonomy" id="61484"/>
    <lineage>
        <taxon>Eukaryota</taxon>
        <taxon>Metazoa</taxon>
        <taxon>Ecdysozoa</taxon>
        <taxon>Arthropoda</taxon>
        <taxon>Hexapoda</taxon>
        <taxon>Insecta</taxon>
        <taxon>Pterygota</taxon>
        <taxon>Neoptera</taxon>
        <taxon>Polyneoptera</taxon>
        <taxon>Phasmatodea</taxon>
        <taxon>Timematodea</taxon>
        <taxon>Timematoidea</taxon>
        <taxon>Timematidae</taxon>
        <taxon>Timema</taxon>
    </lineage>
</organism>
<reference evidence="2" key="1">
    <citation type="submission" date="2020-11" db="EMBL/GenBank/DDBJ databases">
        <authorList>
            <person name="Tran Van P."/>
        </authorList>
    </citation>
    <scope>NUCLEOTIDE SEQUENCE</scope>
</reference>
<evidence type="ECO:0000313" key="2">
    <source>
        <dbReference type="EMBL" id="CAD7460417.1"/>
    </source>
</evidence>
<accession>A0A7R9IL38</accession>
<sequence length="73" mass="7908">MTAVMRSEMTAVMRSVVSEMTAAMRIKASKMTAAMRKVAGKMTTKAWSSSIGLSPPSAYPRRGPVKLREDGET</sequence>
<gene>
    <name evidence="2" type="ORF">TTEB3V08_LOCUS8347</name>
</gene>
<proteinExistence type="predicted"/>